<keyword evidence="4" id="KW-1185">Reference proteome</keyword>
<dbReference type="Proteomes" id="UP000509510">
    <property type="component" value="Chromosome VI"/>
</dbReference>
<keyword evidence="2" id="KW-1133">Transmembrane helix</keyword>
<dbReference type="InterPro" id="IPR029063">
    <property type="entry name" value="SAM-dependent_MTases_sf"/>
</dbReference>
<protein>
    <recommendedName>
        <fullName evidence="5">PABS domain-containing protein</fullName>
    </recommendedName>
</protein>
<dbReference type="AlphaFoldDB" id="A0A7H8RBX3"/>
<organism evidence="3 4">
    <name type="scientific">Talaromyces rugulosus</name>
    <name type="common">Penicillium rugulosum</name>
    <dbReference type="NCBI Taxonomy" id="121627"/>
    <lineage>
        <taxon>Eukaryota</taxon>
        <taxon>Fungi</taxon>
        <taxon>Dikarya</taxon>
        <taxon>Ascomycota</taxon>
        <taxon>Pezizomycotina</taxon>
        <taxon>Eurotiomycetes</taxon>
        <taxon>Eurotiomycetidae</taxon>
        <taxon>Eurotiales</taxon>
        <taxon>Trichocomaceae</taxon>
        <taxon>Talaromyces</taxon>
        <taxon>Talaromyces sect. Islandici</taxon>
    </lineage>
</organism>
<evidence type="ECO:0000256" key="2">
    <source>
        <dbReference type="SAM" id="Phobius"/>
    </source>
</evidence>
<feature type="transmembrane region" description="Helical" evidence="2">
    <location>
        <begin position="38"/>
        <end position="55"/>
    </location>
</feature>
<feature type="transmembrane region" description="Helical" evidence="2">
    <location>
        <begin position="12"/>
        <end position="32"/>
    </location>
</feature>
<dbReference type="PANTHER" id="PTHR43317">
    <property type="entry name" value="THERMOSPERMINE SYNTHASE ACAULIS5"/>
    <property type="match status" value="1"/>
</dbReference>
<dbReference type="FunFam" id="3.40.50.150:FF:000288">
    <property type="entry name" value="Spermine/spermidine synthase, putative"/>
    <property type="match status" value="1"/>
</dbReference>
<keyword evidence="2" id="KW-0812">Transmembrane</keyword>
<dbReference type="SUPFAM" id="SSF53335">
    <property type="entry name" value="S-adenosyl-L-methionine-dependent methyltransferases"/>
    <property type="match status" value="1"/>
</dbReference>
<dbReference type="OrthoDB" id="2016285at2759"/>
<reference evidence="4" key="1">
    <citation type="submission" date="2020-06" db="EMBL/GenBank/DDBJ databases">
        <title>A chromosome-scale genome assembly of Talaromyces rugulosus W13939.</title>
        <authorList>
            <person name="Wang B."/>
            <person name="Guo L."/>
            <person name="Ye K."/>
            <person name="Wang L."/>
        </authorList>
    </citation>
    <scope>NUCLEOTIDE SEQUENCE [LARGE SCALE GENOMIC DNA]</scope>
    <source>
        <strain evidence="4">W13939</strain>
    </source>
</reference>
<keyword evidence="2" id="KW-0472">Membrane</keyword>
<dbReference type="GO" id="GO:0006596">
    <property type="term" value="P:polyamine biosynthetic process"/>
    <property type="evidence" value="ECO:0007669"/>
    <property type="project" value="UniProtKB-KW"/>
</dbReference>
<dbReference type="NCBIfam" id="NF037959">
    <property type="entry name" value="MFS_SpdSyn"/>
    <property type="match status" value="1"/>
</dbReference>
<evidence type="ECO:0000313" key="4">
    <source>
        <dbReference type="Proteomes" id="UP000509510"/>
    </source>
</evidence>
<dbReference type="KEGG" id="trg:TRUGW13939_10709"/>
<dbReference type="GeneID" id="55998188"/>
<dbReference type="RefSeq" id="XP_035349712.1">
    <property type="nucleotide sequence ID" value="XM_035493819.1"/>
</dbReference>
<dbReference type="Gene3D" id="3.40.50.150">
    <property type="entry name" value="Vaccinia Virus protein VP39"/>
    <property type="match status" value="1"/>
</dbReference>
<sequence length="545" mass="60251">MVCYDLAKAVAIIYLASVYSVLSQLALAPVYGSTPARLYHQALCSTAVLAGYVLGSRSSLISHKGRQFLPTLAFLIPNIQFLLFPFSSQLGNPTGPLLTELLTIAPLIFLSAAASSTVLKPLNLQHYGAIISELIPPIGGLLFFNLAQTTAQSAIPLHLDSALFITSFGLQVGLAVLYTVVVPQRLFWVLCTVPVVIFSLRANVHMPFAYTTARLNSTLQEVNYSLVDRQESLTGYISVLDNMQVGFRAMRCDHSLLGGHWTHLPSGYNPRVSDPIYAVFTMLESVRLVEPENNGLVKKDTESNALVIGLGIGTTPAALIQHGIHTTIVEIDPIVYKFALQYFQFPRNHTAIIDNAVTFVETAQRQTQQYDYIVHDVFTGGVEPVDLFTLEFMQGLYALLKDDGIVAINYAGDLSLPGAGLIVRTIRSVFPQCRIFRENNGLEKSDTDPLGFTNMVIFCKKSSTAPLTFRAPNEDDYLGSQSREAYMYPQHEIDPKVFDAAYDTTDQQILQAGKTRMIEAYHMKNAIGHWNIMRGVLPAKVWENF</sequence>
<evidence type="ECO:0000256" key="1">
    <source>
        <dbReference type="ARBA" id="ARBA00023115"/>
    </source>
</evidence>
<accession>A0A7H8RBX3</accession>
<name>A0A7H8RBX3_TALRU</name>
<gene>
    <name evidence="3" type="ORF">TRUGW13939_10709</name>
</gene>
<feature type="transmembrane region" description="Helical" evidence="2">
    <location>
        <begin position="67"/>
        <end position="86"/>
    </location>
</feature>
<evidence type="ECO:0008006" key="5">
    <source>
        <dbReference type="Google" id="ProtNLM"/>
    </source>
</evidence>
<feature type="transmembrane region" description="Helical" evidence="2">
    <location>
        <begin position="98"/>
        <end position="119"/>
    </location>
</feature>
<feature type="transmembrane region" description="Helical" evidence="2">
    <location>
        <begin position="162"/>
        <end position="180"/>
    </location>
</feature>
<proteinExistence type="predicted"/>
<feature type="transmembrane region" description="Helical" evidence="2">
    <location>
        <begin position="186"/>
        <end position="204"/>
    </location>
</feature>
<evidence type="ECO:0000313" key="3">
    <source>
        <dbReference type="EMBL" id="QKX63538.1"/>
    </source>
</evidence>
<dbReference type="EMBL" id="CP055903">
    <property type="protein sequence ID" value="QKX63538.1"/>
    <property type="molecule type" value="Genomic_DNA"/>
</dbReference>
<keyword evidence="1" id="KW-0620">Polyamine biosynthesis</keyword>
<dbReference type="PANTHER" id="PTHR43317:SF1">
    <property type="entry name" value="THERMOSPERMINE SYNTHASE ACAULIS5"/>
    <property type="match status" value="1"/>
</dbReference>
<dbReference type="Pfam" id="PF01564">
    <property type="entry name" value="Spermine_synth"/>
    <property type="match status" value="1"/>
</dbReference>